<dbReference type="SMART" id="SM00321">
    <property type="entry name" value="WSC"/>
    <property type="match status" value="1"/>
</dbReference>
<gene>
    <name evidence="3" type="ORF">B0T10DRAFT_370086</name>
</gene>
<feature type="domain" description="WSC" evidence="2">
    <location>
        <begin position="10"/>
        <end position="109"/>
    </location>
</feature>
<dbReference type="InterPro" id="IPR051589">
    <property type="entry name" value="Sialate-O-sulfotransferase"/>
</dbReference>
<dbReference type="OrthoDB" id="2019572at2759"/>
<dbReference type="InterPro" id="IPR002889">
    <property type="entry name" value="WSC_carb-bd"/>
</dbReference>
<dbReference type="PANTHER" id="PTHR45964">
    <property type="entry name" value="WSCD FAMILY MEMBER CG9164"/>
    <property type="match status" value="1"/>
</dbReference>
<keyword evidence="4" id="KW-1185">Reference proteome</keyword>
<comment type="caution">
    <text evidence="3">The sequence shown here is derived from an EMBL/GenBank/DDBJ whole genome shotgun (WGS) entry which is preliminary data.</text>
</comment>
<feature type="non-terminal residue" evidence="3">
    <location>
        <position position="119"/>
    </location>
</feature>
<dbReference type="PANTHER" id="PTHR45964:SF5">
    <property type="entry name" value="WSCD FAMILY MEMBER CG9164"/>
    <property type="match status" value="1"/>
</dbReference>
<evidence type="ECO:0000313" key="3">
    <source>
        <dbReference type="EMBL" id="KAH6866024.1"/>
    </source>
</evidence>
<evidence type="ECO:0000313" key="4">
    <source>
        <dbReference type="Proteomes" id="UP000777438"/>
    </source>
</evidence>
<dbReference type="PROSITE" id="PS51212">
    <property type="entry name" value="WSC"/>
    <property type="match status" value="1"/>
</dbReference>
<evidence type="ECO:0000256" key="1">
    <source>
        <dbReference type="ARBA" id="ARBA00022737"/>
    </source>
</evidence>
<dbReference type="AlphaFoldDB" id="A0A9P9AGV4"/>
<feature type="non-terminal residue" evidence="3">
    <location>
        <position position="1"/>
    </location>
</feature>
<dbReference type="EMBL" id="JAGPYM010000175">
    <property type="protein sequence ID" value="KAH6866024.1"/>
    <property type="molecule type" value="Genomic_DNA"/>
</dbReference>
<keyword evidence="1" id="KW-0677">Repeat</keyword>
<proteinExistence type="predicted"/>
<dbReference type="Proteomes" id="UP000777438">
    <property type="component" value="Unassembled WGS sequence"/>
</dbReference>
<protein>
    <recommendedName>
        <fullName evidence="2">WSC domain-containing protein</fullName>
    </recommendedName>
</protein>
<sequence length="119" mass="13287">ASPTVATLTGYKYLGCYTDEKDRLLNAAYQDDDIEMSVEKCAYYCSSFISSDRYYKYLGVEHGRQCFCGDDPTRDLDSVKREGCSDSCSDSSKNELCGGLWEIQVYSVSSGFTPPDVFP</sequence>
<dbReference type="Pfam" id="PF01822">
    <property type="entry name" value="WSC"/>
    <property type="match status" value="1"/>
</dbReference>
<reference evidence="3 4" key="1">
    <citation type="journal article" date="2021" name="Nat. Commun.">
        <title>Genetic determinants of endophytism in the Arabidopsis root mycobiome.</title>
        <authorList>
            <person name="Mesny F."/>
            <person name="Miyauchi S."/>
            <person name="Thiergart T."/>
            <person name="Pickel B."/>
            <person name="Atanasova L."/>
            <person name="Karlsson M."/>
            <person name="Huettel B."/>
            <person name="Barry K.W."/>
            <person name="Haridas S."/>
            <person name="Chen C."/>
            <person name="Bauer D."/>
            <person name="Andreopoulos W."/>
            <person name="Pangilinan J."/>
            <person name="LaButti K."/>
            <person name="Riley R."/>
            <person name="Lipzen A."/>
            <person name="Clum A."/>
            <person name="Drula E."/>
            <person name="Henrissat B."/>
            <person name="Kohler A."/>
            <person name="Grigoriev I.V."/>
            <person name="Martin F.M."/>
            <person name="Hacquard S."/>
        </authorList>
    </citation>
    <scope>NUCLEOTIDE SEQUENCE [LARGE SCALE GENOMIC DNA]</scope>
    <source>
        <strain evidence="3 4">MPI-CAGE-CH-0241</strain>
    </source>
</reference>
<evidence type="ECO:0000259" key="2">
    <source>
        <dbReference type="PROSITE" id="PS51212"/>
    </source>
</evidence>
<organism evidence="3 4">
    <name type="scientific">Thelonectria olida</name>
    <dbReference type="NCBI Taxonomy" id="1576542"/>
    <lineage>
        <taxon>Eukaryota</taxon>
        <taxon>Fungi</taxon>
        <taxon>Dikarya</taxon>
        <taxon>Ascomycota</taxon>
        <taxon>Pezizomycotina</taxon>
        <taxon>Sordariomycetes</taxon>
        <taxon>Hypocreomycetidae</taxon>
        <taxon>Hypocreales</taxon>
        <taxon>Nectriaceae</taxon>
        <taxon>Thelonectria</taxon>
    </lineage>
</organism>
<name>A0A9P9AGV4_9HYPO</name>
<accession>A0A9P9AGV4</accession>